<gene>
    <name evidence="3" type="ORF">RchiOBHm_Chr7g0209121</name>
</gene>
<evidence type="ECO:0000256" key="2">
    <source>
        <dbReference type="SAM" id="Phobius"/>
    </source>
</evidence>
<keyword evidence="2" id="KW-0812">Transmembrane</keyword>
<name>A0A2P6P9W6_ROSCH</name>
<dbReference type="Proteomes" id="UP000238479">
    <property type="component" value="Chromosome 7"/>
</dbReference>
<feature type="region of interest" description="Disordered" evidence="1">
    <location>
        <begin position="1"/>
        <end position="55"/>
    </location>
</feature>
<keyword evidence="2" id="KW-1133">Transmembrane helix</keyword>
<accession>A0A2P6P9W6</accession>
<evidence type="ECO:0000313" key="3">
    <source>
        <dbReference type="EMBL" id="PRQ18716.1"/>
    </source>
</evidence>
<reference evidence="3 4" key="1">
    <citation type="journal article" date="2018" name="Nat. Genet.">
        <title>The Rosa genome provides new insights in the design of modern roses.</title>
        <authorList>
            <person name="Bendahmane M."/>
        </authorList>
    </citation>
    <scope>NUCLEOTIDE SEQUENCE [LARGE SCALE GENOMIC DNA]</scope>
    <source>
        <strain evidence="4">cv. Old Blush</strain>
    </source>
</reference>
<sequence>MKVKKKSSVAADSVKEQQKKQKGKMKMKIPEAKQEKQQPEEVDSDSVYDSGAEDERSLSNHERMNCWYVQCLLLLSFCLFRGLVMTSWLN</sequence>
<keyword evidence="4" id="KW-1185">Reference proteome</keyword>
<feature type="compositionally biased region" description="Basic and acidic residues" evidence="1">
    <location>
        <begin position="28"/>
        <end position="39"/>
    </location>
</feature>
<protein>
    <submittedName>
        <fullName evidence="3">Uncharacterized protein</fullName>
    </submittedName>
</protein>
<comment type="caution">
    <text evidence="3">The sequence shown here is derived from an EMBL/GenBank/DDBJ whole genome shotgun (WGS) entry which is preliminary data.</text>
</comment>
<evidence type="ECO:0000256" key="1">
    <source>
        <dbReference type="SAM" id="MobiDB-lite"/>
    </source>
</evidence>
<organism evidence="3 4">
    <name type="scientific">Rosa chinensis</name>
    <name type="common">China rose</name>
    <dbReference type="NCBI Taxonomy" id="74649"/>
    <lineage>
        <taxon>Eukaryota</taxon>
        <taxon>Viridiplantae</taxon>
        <taxon>Streptophyta</taxon>
        <taxon>Embryophyta</taxon>
        <taxon>Tracheophyta</taxon>
        <taxon>Spermatophyta</taxon>
        <taxon>Magnoliopsida</taxon>
        <taxon>eudicotyledons</taxon>
        <taxon>Gunneridae</taxon>
        <taxon>Pentapetalae</taxon>
        <taxon>rosids</taxon>
        <taxon>fabids</taxon>
        <taxon>Rosales</taxon>
        <taxon>Rosaceae</taxon>
        <taxon>Rosoideae</taxon>
        <taxon>Rosoideae incertae sedis</taxon>
        <taxon>Rosa</taxon>
    </lineage>
</organism>
<dbReference type="Gramene" id="PRQ18716">
    <property type="protein sequence ID" value="PRQ18716"/>
    <property type="gene ID" value="RchiOBHm_Chr7g0209121"/>
</dbReference>
<keyword evidence="2" id="KW-0472">Membrane</keyword>
<dbReference type="EMBL" id="PDCK01000045">
    <property type="protein sequence ID" value="PRQ18716.1"/>
    <property type="molecule type" value="Genomic_DNA"/>
</dbReference>
<evidence type="ECO:0000313" key="4">
    <source>
        <dbReference type="Proteomes" id="UP000238479"/>
    </source>
</evidence>
<dbReference type="AlphaFoldDB" id="A0A2P6P9W6"/>
<proteinExistence type="predicted"/>
<feature type="transmembrane region" description="Helical" evidence="2">
    <location>
        <begin position="66"/>
        <end position="89"/>
    </location>
</feature>